<dbReference type="InterPro" id="IPR024173">
    <property type="entry name" value="Pesterase_MJ0037-like"/>
</dbReference>
<keyword evidence="3" id="KW-1185">Reference proteome</keyword>
<name>A0ABQ6ZKZ3_9GAMM</name>
<dbReference type="Pfam" id="PF00149">
    <property type="entry name" value="Metallophos"/>
    <property type="match status" value="1"/>
</dbReference>
<protein>
    <submittedName>
        <fullName evidence="2">Phosphoesterase</fullName>
    </submittedName>
</protein>
<dbReference type="PIRSF" id="PIRSF000887">
    <property type="entry name" value="Pesterase_MJ0037"/>
    <property type="match status" value="1"/>
</dbReference>
<accession>A0ABQ6ZKZ3</accession>
<gene>
    <name evidence="2" type="ORF">CSC78_01945</name>
</gene>
<dbReference type="Gene3D" id="3.60.21.10">
    <property type="match status" value="1"/>
</dbReference>
<evidence type="ECO:0000259" key="1">
    <source>
        <dbReference type="Pfam" id="PF00149"/>
    </source>
</evidence>
<proteinExistence type="predicted"/>
<reference evidence="2 3" key="1">
    <citation type="submission" date="2017-10" db="EMBL/GenBank/DDBJ databases">
        <title>Whole genome sequencing of members of genus Pseudoxanthomonas.</title>
        <authorList>
            <person name="Kumar S."/>
            <person name="Bansal K."/>
            <person name="Kaur A."/>
            <person name="Patil P."/>
            <person name="Sharma S."/>
            <person name="Patil P.B."/>
        </authorList>
    </citation>
    <scope>NUCLEOTIDE SEQUENCE [LARGE SCALE GENOMIC DNA]</scope>
    <source>
        <strain evidence="2 3">DSM 17109</strain>
    </source>
</reference>
<dbReference type="InterPro" id="IPR026336">
    <property type="entry name" value="PdeM-like"/>
</dbReference>
<sequence>MAASLVRELAGEPMRLLADRALFWPAEAVLFIADLHLGKGEALRRGGIAVPRGGTREDLARLHALLEATGARELCVLGDFLHGAADGGAWQQEWQAWRAAHAALPISVVAGNHDRRLHRQAEAWHLALLGENTPRGPFRLCHLPRTDAGHVIAGHLHPRVRYPGLPGRWPAFLMRPGLTVLPAFSRFTGGTDPVAAPGDTYVVCLDGQLAERDAGRAAGNAFRRRYGR</sequence>
<dbReference type="EMBL" id="PDWW01000002">
    <property type="protein sequence ID" value="KAF1726891.1"/>
    <property type="molecule type" value="Genomic_DNA"/>
</dbReference>
<dbReference type="SUPFAM" id="SSF56300">
    <property type="entry name" value="Metallo-dependent phosphatases"/>
    <property type="match status" value="1"/>
</dbReference>
<dbReference type="PANTHER" id="PTHR39323:SF1">
    <property type="entry name" value="BLR1149 PROTEIN"/>
    <property type="match status" value="1"/>
</dbReference>
<dbReference type="InterPro" id="IPR004843">
    <property type="entry name" value="Calcineurin-like_PHP"/>
</dbReference>
<organism evidence="2 3">
    <name type="scientific">Pseudoxanthomonas japonensis</name>
    <dbReference type="NCBI Taxonomy" id="69284"/>
    <lineage>
        <taxon>Bacteria</taxon>
        <taxon>Pseudomonadati</taxon>
        <taxon>Pseudomonadota</taxon>
        <taxon>Gammaproteobacteria</taxon>
        <taxon>Lysobacterales</taxon>
        <taxon>Lysobacteraceae</taxon>
        <taxon>Pseudoxanthomonas</taxon>
    </lineage>
</organism>
<dbReference type="NCBIfam" id="TIGR04123">
    <property type="entry name" value="P_estr_lig_assc"/>
    <property type="match status" value="1"/>
</dbReference>
<dbReference type="Proteomes" id="UP000781710">
    <property type="component" value="Unassembled WGS sequence"/>
</dbReference>
<evidence type="ECO:0000313" key="3">
    <source>
        <dbReference type="Proteomes" id="UP000781710"/>
    </source>
</evidence>
<comment type="caution">
    <text evidence="2">The sequence shown here is derived from an EMBL/GenBank/DDBJ whole genome shotgun (WGS) entry which is preliminary data.</text>
</comment>
<dbReference type="InterPro" id="IPR029052">
    <property type="entry name" value="Metallo-depent_PP-like"/>
</dbReference>
<dbReference type="RefSeq" id="WP_162336241.1">
    <property type="nucleotide sequence ID" value="NZ_JBHSRQ010000004.1"/>
</dbReference>
<evidence type="ECO:0000313" key="2">
    <source>
        <dbReference type="EMBL" id="KAF1726891.1"/>
    </source>
</evidence>
<feature type="domain" description="Calcineurin-like phosphoesterase" evidence="1">
    <location>
        <begin position="29"/>
        <end position="121"/>
    </location>
</feature>
<dbReference type="PANTHER" id="PTHR39323">
    <property type="entry name" value="BLR1149 PROTEIN"/>
    <property type="match status" value="1"/>
</dbReference>